<proteinExistence type="predicted"/>
<dbReference type="Gene3D" id="3.90.180.10">
    <property type="entry name" value="Medium-chain alcohol dehydrogenases, catalytic domain"/>
    <property type="match status" value="1"/>
</dbReference>
<dbReference type="AlphaFoldDB" id="W6QI13"/>
<gene>
    <name evidence="1" type="ORF">PROQFM164_S01g003044</name>
</gene>
<organism evidence="1 2">
    <name type="scientific">Penicillium roqueforti (strain FM164)</name>
    <dbReference type="NCBI Taxonomy" id="1365484"/>
    <lineage>
        <taxon>Eukaryota</taxon>
        <taxon>Fungi</taxon>
        <taxon>Dikarya</taxon>
        <taxon>Ascomycota</taxon>
        <taxon>Pezizomycotina</taxon>
        <taxon>Eurotiomycetes</taxon>
        <taxon>Eurotiomycetidae</taxon>
        <taxon>Eurotiales</taxon>
        <taxon>Aspergillaceae</taxon>
        <taxon>Penicillium</taxon>
    </lineage>
</organism>
<evidence type="ECO:0000313" key="2">
    <source>
        <dbReference type="Proteomes" id="UP000030686"/>
    </source>
</evidence>
<dbReference type="EMBL" id="HG792015">
    <property type="protein sequence ID" value="CDM29232.1"/>
    <property type="molecule type" value="Genomic_DNA"/>
</dbReference>
<name>W6QI13_PENRF</name>
<dbReference type="Proteomes" id="UP000030686">
    <property type="component" value="Unassembled WGS sequence"/>
</dbReference>
<protein>
    <submittedName>
        <fullName evidence="1">Genomic scaffold, ProqFM164S01</fullName>
    </submittedName>
</protein>
<dbReference type="OrthoDB" id="10284069at2759"/>
<dbReference type="STRING" id="1365484.W6QI13"/>
<sequence>MKPFTGGFTSAAGDLVVMMKLRPPTIQTLLADTLQFYLEGIISPPSPVTLLDFSEAGDDLRRLQTGKSAGKTVLGSSDDDIVSVGHVELPD</sequence>
<evidence type="ECO:0000313" key="1">
    <source>
        <dbReference type="EMBL" id="CDM29232.1"/>
    </source>
</evidence>
<keyword evidence="2" id="KW-1185">Reference proteome</keyword>
<reference evidence="1" key="1">
    <citation type="journal article" date="2014" name="Nat. Commun.">
        <title>Multiple recent horizontal transfers of a large genomic region in cheese making fungi.</title>
        <authorList>
            <person name="Cheeseman K."/>
            <person name="Ropars J."/>
            <person name="Renault P."/>
            <person name="Dupont J."/>
            <person name="Gouzy J."/>
            <person name="Branca A."/>
            <person name="Abraham A.L."/>
            <person name="Ceppi M."/>
            <person name="Conseiller E."/>
            <person name="Debuchy R."/>
            <person name="Malagnac F."/>
            <person name="Goarin A."/>
            <person name="Silar P."/>
            <person name="Lacoste S."/>
            <person name="Sallet E."/>
            <person name="Bensimon A."/>
            <person name="Giraud T."/>
            <person name="Brygoo Y."/>
        </authorList>
    </citation>
    <scope>NUCLEOTIDE SEQUENCE [LARGE SCALE GENOMIC DNA]</scope>
    <source>
        <strain evidence="1">FM164</strain>
    </source>
</reference>
<accession>W6QI13</accession>